<evidence type="ECO:0000259" key="1">
    <source>
        <dbReference type="Pfam" id="PF03478"/>
    </source>
</evidence>
<organism evidence="2 3">
    <name type="scientific">Solanum tuberosum</name>
    <name type="common">Potato</name>
    <dbReference type="NCBI Taxonomy" id="4113"/>
    <lineage>
        <taxon>Eukaryota</taxon>
        <taxon>Viridiplantae</taxon>
        <taxon>Streptophyta</taxon>
        <taxon>Embryophyta</taxon>
        <taxon>Tracheophyta</taxon>
        <taxon>Spermatophyta</taxon>
        <taxon>Magnoliopsida</taxon>
        <taxon>eudicotyledons</taxon>
        <taxon>Gunneridae</taxon>
        <taxon>Pentapetalae</taxon>
        <taxon>asterids</taxon>
        <taxon>lamiids</taxon>
        <taxon>Solanales</taxon>
        <taxon>Solanaceae</taxon>
        <taxon>Solanoideae</taxon>
        <taxon>Solaneae</taxon>
        <taxon>Solanum</taxon>
    </lineage>
</organism>
<dbReference type="Gramene" id="PGSC0003DMT400086345">
    <property type="protein sequence ID" value="PGSC0003DMT400086345"/>
    <property type="gene ID" value="PGSC0003DMG400035916"/>
</dbReference>
<dbReference type="Pfam" id="PF03478">
    <property type="entry name" value="Beta-prop_KIB1-4"/>
    <property type="match status" value="1"/>
</dbReference>
<dbReference type="eggNOG" id="ENOG502R78P">
    <property type="taxonomic scope" value="Eukaryota"/>
</dbReference>
<dbReference type="RefSeq" id="XP_015162720.1">
    <property type="nucleotide sequence ID" value="XM_015307234.1"/>
</dbReference>
<dbReference type="InParanoid" id="M1DBJ2"/>
<dbReference type="KEGG" id="sot:107060007"/>
<dbReference type="OrthoDB" id="1253162at2759"/>
<dbReference type="PANTHER" id="PTHR44259:SF17">
    <property type="entry name" value="F-BOX PROTEIN SKIP23-LIKE"/>
    <property type="match status" value="1"/>
</dbReference>
<proteinExistence type="predicted"/>
<dbReference type="HOGENOM" id="CLU_1456882_0_0_1"/>
<evidence type="ECO:0000313" key="2">
    <source>
        <dbReference type="EnsemblPlants" id="PGSC0003DMT400086345"/>
    </source>
</evidence>
<dbReference type="GeneID" id="107060007"/>
<dbReference type="AlphaFoldDB" id="M1DBJ2"/>
<gene>
    <name evidence="2" type="primary">LOC107060007</name>
</gene>
<dbReference type="EnsemblPlants" id="PGSC0003DMT400086345">
    <property type="protein sequence ID" value="PGSC0003DMT400086345"/>
    <property type="gene ID" value="PGSC0003DMG400035916"/>
</dbReference>
<name>M1DBJ2_SOLTU</name>
<accession>M1DBJ2</accession>
<keyword evidence="3" id="KW-1185">Reference proteome</keyword>
<sequence length="186" mass="21020">MNTLKGFDCDNELGYCEYYVQKALLSSDPHTTNDYILMINQEVARSLAYWKPGKDTFITVETRKTAYADVIWDNGQFYGVDVRGNVVILDFRGGLEPTIGRIVKGVPSEFISGMQLYIVHSRGELFVITQDGICNHPETKTYGVHKFVVSKVDVDNENDEEVVDDLENISLFLGLVRLWPLNSTQG</sequence>
<reference evidence="2" key="2">
    <citation type="submission" date="2015-06" db="UniProtKB">
        <authorList>
            <consortium name="EnsemblPlants"/>
        </authorList>
    </citation>
    <scope>IDENTIFICATION</scope>
    <source>
        <strain evidence="2">DM1-3 516 R44</strain>
    </source>
</reference>
<feature type="domain" description="KIB1-4 beta-propeller" evidence="1">
    <location>
        <begin position="15"/>
        <end position="183"/>
    </location>
</feature>
<dbReference type="Proteomes" id="UP000011115">
    <property type="component" value="Unassembled WGS sequence"/>
</dbReference>
<dbReference type="PANTHER" id="PTHR44259">
    <property type="entry name" value="OS07G0183000 PROTEIN-RELATED"/>
    <property type="match status" value="1"/>
</dbReference>
<dbReference type="PaxDb" id="4113-PGSC0003DMT400086345"/>
<dbReference type="InterPro" id="IPR005174">
    <property type="entry name" value="KIB1-4_b-propeller"/>
</dbReference>
<dbReference type="InterPro" id="IPR050942">
    <property type="entry name" value="F-box_BR-signaling"/>
</dbReference>
<evidence type="ECO:0000313" key="3">
    <source>
        <dbReference type="Proteomes" id="UP000011115"/>
    </source>
</evidence>
<reference evidence="3" key="1">
    <citation type="journal article" date="2011" name="Nature">
        <title>Genome sequence and analysis of the tuber crop potato.</title>
        <authorList>
            <consortium name="The Potato Genome Sequencing Consortium"/>
        </authorList>
    </citation>
    <scope>NUCLEOTIDE SEQUENCE [LARGE SCALE GENOMIC DNA]</scope>
    <source>
        <strain evidence="3">cv. DM1-3 516 R44</strain>
    </source>
</reference>
<protein>
    <recommendedName>
        <fullName evidence="1">KIB1-4 beta-propeller domain-containing protein</fullName>
    </recommendedName>
</protein>